<name>A0AAN8QPL6_9TELE</name>
<comment type="caution">
    <text evidence="1">The sequence shown here is derived from an EMBL/GenBank/DDBJ whole genome shotgun (WGS) entry which is preliminary data.</text>
</comment>
<reference evidence="1 2" key="1">
    <citation type="submission" date="2021-04" db="EMBL/GenBank/DDBJ databases">
        <authorList>
            <person name="De Guttry C."/>
            <person name="Zahm M."/>
            <person name="Klopp C."/>
            <person name="Cabau C."/>
            <person name="Louis A."/>
            <person name="Berthelot C."/>
            <person name="Parey E."/>
            <person name="Roest Crollius H."/>
            <person name="Montfort J."/>
            <person name="Robinson-Rechavi M."/>
            <person name="Bucao C."/>
            <person name="Bouchez O."/>
            <person name="Gislard M."/>
            <person name="Lluch J."/>
            <person name="Milhes M."/>
            <person name="Lampietro C."/>
            <person name="Lopez Roques C."/>
            <person name="Donnadieu C."/>
            <person name="Braasch I."/>
            <person name="Desvignes T."/>
            <person name="Postlethwait J."/>
            <person name="Bobe J."/>
            <person name="Wedekind C."/>
            <person name="Guiguen Y."/>
        </authorList>
    </citation>
    <scope>NUCLEOTIDE SEQUENCE [LARGE SCALE GENOMIC DNA]</scope>
    <source>
        <strain evidence="1">Cs_M1</strain>
        <tissue evidence="1">Blood</tissue>
    </source>
</reference>
<gene>
    <name evidence="1" type="ORF">J4Q44_G00245430</name>
</gene>
<protein>
    <submittedName>
        <fullName evidence="1">Uncharacterized protein</fullName>
    </submittedName>
</protein>
<evidence type="ECO:0000313" key="2">
    <source>
        <dbReference type="Proteomes" id="UP001356427"/>
    </source>
</evidence>
<organism evidence="1 2">
    <name type="scientific">Coregonus suidteri</name>
    <dbReference type="NCBI Taxonomy" id="861788"/>
    <lineage>
        <taxon>Eukaryota</taxon>
        <taxon>Metazoa</taxon>
        <taxon>Chordata</taxon>
        <taxon>Craniata</taxon>
        <taxon>Vertebrata</taxon>
        <taxon>Euteleostomi</taxon>
        <taxon>Actinopterygii</taxon>
        <taxon>Neopterygii</taxon>
        <taxon>Teleostei</taxon>
        <taxon>Protacanthopterygii</taxon>
        <taxon>Salmoniformes</taxon>
        <taxon>Salmonidae</taxon>
        <taxon>Coregoninae</taxon>
        <taxon>Coregonus</taxon>
    </lineage>
</organism>
<keyword evidence="2" id="KW-1185">Reference proteome</keyword>
<dbReference type="EMBL" id="JAGTTL010000022">
    <property type="protein sequence ID" value="KAK6305763.1"/>
    <property type="molecule type" value="Genomic_DNA"/>
</dbReference>
<dbReference type="AlphaFoldDB" id="A0AAN8QPL6"/>
<evidence type="ECO:0000313" key="1">
    <source>
        <dbReference type="EMBL" id="KAK6305763.1"/>
    </source>
</evidence>
<accession>A0AAN8QPL6</accession>
<dbReference type="Proteomes" id="UP001356427">
    <property type="component" value="Unassembled WGS sequence"/>
</dbReference>
<sequence>MFHEAIRRLLLTERSLAEDLSFGCCCIQAGSPAKELNLWQELNLWSKGFTSSKHFPTVGHLSKALKPTTCSPSWGAALQLEPVLISTVCLRGD</sequence>
<proteinExistence type="predicted"/>